<dbReference type="AlphaFoldDB" id="A0A267DCH9"/>
<keyword evidence="13" id="KW-1185">Reference proteome</keyword>
<evidence type="ECO:0000256" key="6">
    <source>
        <dbReference type="ARBA" id="ARBA00023027"/>
    </source>
</evidence>
<dbReference type="PIRSF" id="PIRSF000103">
    <property type="entry name" value="HIBADH"/>
    <property type="match status" value="1"/>
</dbReference>
<dbReference type="InterPro" id="IPR002204">
    <property type="entry name" value="3-OH-isobutyrate_DH-rel_CS"/>
</dbReference>
<evidence type="ECO:0000256" key="3">
    <source>
        <dbReference type="ARBA" id="ARBA00012991"/>
    </source>
</evidence>
<dbReference type="OrthoDB" id="435038at2759"/>
<reference evidence="12 13" key="1">
    <citation type="submission" date="2017-06" db="EMBL/GenBank/DDBJ databases">
        <title>A platform for efficient transgenesis in Macrostomum lignano, a flatworm model organism for stem cell research.</title>
        <authorList>
            <person name="Berezikov E."/>
        </authorList>
    </citation>
    <scope>NUCLEOTIDE SEQUENCE [LARGE SCALE GENOMIC DNA]</scope>
    <source>
        <strain evidence="12">DV1</strain>
        <tissue evidence="12">Whole organism</tissue>
    </source>
</reference>
<evidence type="ECO:0000256" key="4">
    <source>
        <dbReference type="ARBA" id="ARBA00022456"/>
    </source>
</evidence>
<feature type="active site" evidence="8">
    <location>
        <position position="204"/>
    </location>
</feature>
<feature type="domain" description="3-hydroxyisobutyrate dehydrogenase-like NAD-binding" evidence="11">
    <location>
        <begin position="198"/>
        <end position="324"/>
    </location>
</feature>
<dbReference type="InterPro" id="IPR036291">
    <property type="entry name" value="NAD(P)-bd_dom_sf"/>
</dbReference>
<evidence type="ECO:0000256" key="9">
    <source>
        <dbReference type="RuleBase" id="RU910714"/>
    </source>
</evidence>
<evidence type="ECO:0000313" key="13">
    <source>
        <dbReference type="Proteomes" id="UP000215902"/>
    </source>
</evidence>
<dbReference type="SUPFAM" id="SSF51735">
    <property type="entry name" value="NAD(P)-binding Rossmann-fold domains"/>
    <property type="match status" value="1"/>
</dbReference>
<dbReference type="InterPro" id="IPR006115">
    <property type="entry name" value="6PGDH_NADP-bd"/>
</dbReference>
<evidence type="ECO:0000313" key="12">
    <source>
        <dbReference type="EMBL" id="PAA46981.1"/>
    </source>
</evidence>
<evidence type="ECO:0000259" key="11">
    <source>
        <dbReference type="Pfam" id="PF14833"/>
    </source>
</evidence>
<dbReference type="EMBL" id="NIVC01004622">
    <property type="protein sequence ID" value="PAA46981.1"/>
    <property type="molecule type" value="Genomic_DNA"/>
</dbReference>
<gene>
    <name evidence="12" type="ORF">BOX15_Mlig008395g5</name>
</gene>
<evidence type="ECO:0000256" key="1">
    <source>
        <dbReference type="ARBA" id="ARBA00005109"/>
    </source>
</evidence>
<evidence type="ECO:0000256" key="8">
    <source>
        <dbReference type="PIRSR" id="PIRSR000103-1"/>
    </source>
</evidence>
<name>A0A267DCH9_9PLAT</name>
<keyword evidence="5 9" id="KW-0560">Oxidoreductase</keyword>
<dbReference type="InterPro" id="IPR011548">
    <property type="entry name" value="HIBADH"/>
</dbReference>
<dbReference type="NCBIfam" id="TIGR01692">
    <property type="entry name" value="HIBADH"/>
    <property type="match status" value="1"/>
</dbReference>
<dbReference type="Proteomes" id="UP000215902">
    <property type="component" value="Unassembled WGS sequence"/>
</dbReference>
<keyword evidence="4 9" id="KW-0101">Branched-chain amino acid catabolism</keyword>
<sequence>YPRVPQTMPARNLLRLTLVARRSVSTASASQLGFIGLGNMGASMATNLAKAGHQVRVFDVSRAAIDAVVAGSEGRASVASSANEVVPGASAVVTMLPSSKEVTQIYSGSDGLLAASKGNGTLFIDSTTGEPGVCEKIAEEAQQAGAVYIDAPVSGGVVAAKNAQLTFMCGGPKSAFDIAAPLLAAMGKKSIHCGDKVGSGEAAKICNNMLLAVSMLGTCEAMALGKHLGLNPNNLAEVLNASSGRCWSSEVYNPVPGVVPGVPSSRDYDGGFLCALMLKDLRLAQAAAAQNQVSTVMGGLACQIYSLMCAHGLAAKDFSVFYKFLQDQQNKSN</sequence>
<evidence type="ECO:0000256" key="7">
    <source>
        <dbReference type="ARBA" id="ARBA00049197"/>
    </source>
</evidence>
<feature type="non-terminal residue" evidence="12">
    <location>
        <position position="1"/>
    </location>
</feature>
<dbReference type="GO" id="GO:0050661">
    <property type="term" value="F:NADP binding"/>
    <property type="evidence" value="ECO:0007669"/>
    <property type="project" value="InterPro"/>
</dbReference>
<evidence type="ECO:0000259" key="10">
    <source>
        <dbReference type="Pfam" id="PF03446"/>
    </source>
</evidence>
<dbReference type="GO" id="GO:0008442">
    <property type="term" value="F:3-hydroxyisobutyrate dehydrogenase activity"/>
    <property type="evidence" value="ECO:0007669"/>
    <property type="project" value="UniProtKB-EC"/>
</dbReference>
<dbReference type="Gene3D" id="3.40.50.720">
    <property type="entry name" value="NAD(P)-binding Rossmann-like Domain"/>
    <property type="match status" value="1"/>
</dbReference>
<comment type="caution">
    <text evidence="12">The sequence shown here is derived from an EMBL/GenBank/DDBJ whole genome shotgun (WGS) entry which is preliminary data.</text>
</comment>
<dbReference type="STRING" id="282301.A0A267DCH9"/>
<comment type="pathway">
    <text evidence="1 9">Amino-acid degradation; L-valine degradation.</text>
</comment>
<comment type="catalytic activity">
    <reaction evidence="7 9">
        <text>3-hydroxy-2-methylpropanoate + NAD(+) = 2-methyl-3-oxopropanoate + NADH + H(+)</text>
        <dbReference type="Rhea" id="RHEA:17681"/>
        <dbReference type="ChEBI" id="CHEBI:11805"/>
        <dbReference type="ChEBI" id="CHEBI:15378"/>
        <dbReference type="ChEBI" id="CHEBI:57540"/>
        <dbReference type="ChEBI" id="CHEBI:57700"/>
        <dbReference type="ChEBI" id="CHEBI:57945"/>
        <dbReference type="EC" id="1.1.1.31"/>
    </reaction>
</comment>
<evidence type="ECO:0000256" key="2">
    <source>
        <dbReference type="ARBA" id="ARBA00006013"/>
    </source>
</evidence>
<accession>A0A267DCH9</accession>
<protein>
    <recommendedName>
        <fullName evidence="3 9">3-hydroxyisobutyrate dehydrogenase</fullName>
        <shortName evidence="9">HIBADH</shortName>
        <ecNumber evidence="3 9">1.1.1.31</ecNumber>
    </recommendedName>
</protein>
<dbReference type="EC" id="1.1.1.31" evidence="3 9"/>
<dbReference type="Gene3D" id="1.10.1040.10">
    <property type="entry name" value="N-(1-d-carboxylethyl)-l-norvaline Dehydrogenase, domain 2"/>
    <property type="match status" value="1"/>
</dbReference>
<dbReference type="PANTHER" id="PTHR22981:SF7">
    <property type="entry name" value="3-HYDROXYISOBUTYRATE DEHYDROGENASE, MITOCHONDRIAL"/>
    <property type="match status" value="1"/>
</dbReference>
<comment type="similarity">
    <text evidence="2">Belongs to the HIBADH-related family. 3-hydroxyisobutyrate dehydrogenase subfamily.</text>
</comment>
<dbReference type="GO" id="GO:0005739">
    <property type="term" value="C:mitochondrion"/>
    <property type="evidence" value="ECO:0007669"/>
    <property type="project" value="TreeGrafter"/>
</dbReference>
<dbReference type="PANTHER" id="PTHR22981">
    <property type="entry name" value="3-HYDROXYISOBUTYRATE DEHYDROGENASE-RELATED"/>
    <property type="match status" value="1"/>
</dbReference>
<dbReference type="InterPro" id="IPR029154">
    <property type="entry name" value="HIBADH-like_NADP-bd"/>
</dbReference>
<dbReference type="Pfam" id="PF03446">
    <property type="entry name" value="NAD_binding_2"/>
    <property type="match status" value="1"/>
</dbReference>
<proteinExistence type="inferred from homology"/>
<dbReference type="UniPathway" id="UPA00362"/>
<dbReference type="PROSITE" id="PS00895">
    <property type="entry name" value="3_HYDROXYISOBUT_DH"/>
    <property type="match status" value="1"/>
</dbReference>
<dbReference type="GO" id="GO:0006574">
    <property type="term" value="P:L-valine catabolic process"/>
    <property type="evidence" value="ECO:0007669"/>
    <property type="project" value="UniProtKB-UniPathway"/>
</dbReference>
<organism evidence="12 13">
    <name type="scientific">Macrostomum lignano</name>
    <dbReference type="NCBI Taxonomy" id="282301"/>
    <lineage>
        <taxon>Eukaryota</taxon>
        <taxon>Metazoa</taxon>
        <taxon>Spiralia</taxon>
        <taxon>Lophotrochozoa</taxon>
        <taxon>Platyhelminthes</taxon>
        <taxon>Rhabditophora</taxon>
        <taxon>Macrostomorpha</taxon>
        <taxon>Macrostomida</taxon>
        <taxon>Macrostomidae</taxon>
        <taxon>Macrostomum</taxon>
    </lineage>
</organism>
<dbReference type="GO" id="GO:0051287">
    <property type="term" value="F:NAD binding"/>
    <property type="evidence" value="ECO:0007669"/>
    <property type="project" value="InterPro"/>
</dbReference>
<evidence type="ECO:0000256" key="5">
    <source>
        <dbReference type="ARBA" id="ARBA00023002"/>
    </source>
</evidence>
<dbReference type="InterPro" id="IPR015815">
    <property type="entry name" value="HIBADH-related"/>
</dbReference>
<feature type="domain" description="6-phosphogluconate dehydrogenase NADP-binding" evidence="10">
    <location>
        <begin position="31"/>
        <end position="194"/>
    </location>
</feature>
<dbReference type="FunFam" id="1.10.1040.10:FF:000006">
    <property type="entry name" value="3-hydroxyisobutyrate dehydrogenase"/>
    <property type="match status" value="1"/>
</dbReference>
<keyword evidence="6 9" id="KW-0520">NAD</keyword>
<dbReference type="InterPro" id="IPR013328">
    <property type="entry name" value="6PGD_dom2"/>
</dbReference>
<dbReference type="SUPFAM" id="SSF48179">
    <property type="entry name" value="6-phosphogluconate dehydrogenase C-terminal domain-like"/>
    <property type="match status" value="1"/>
</dbReference>
<dbReference type="InterPro" id="IPR008927">
    <property type="entry name" value="6-PGluconate_DH-like_C_sf"/>
</dbReference>
<dbReference type="Pfam" id="PF14833">
    <property type="entry name" value="NAD_binding_11"/>
    <property type="match status" value="1"/>
</dbReference>